<comment type="catalytic activity">
    <reaction evidence="5">
        <text>[(1-&gt;4)-beta-D-glucosyl]n+m + reduced acceptor + O2 = 4-dehydro-beta-D-glucosyl-[(1-&gt;4)-beta-D-glucosyl]n-1 + [(1-&gt;4)-beta-D-glucosyl]m + acceptor + H2O.</text>
        <dbReference type="EC" id="1.14.99.56"/>
    </reaction>
</comment>
<feature type="signal peptide" evidence="7">
    <location>
        <begin position="1"/>
        <end position="19"/>
    </location>
</feature>
<name>A0AAN8EQ06_9EURO</name>
<comment type="function">
    <text evidence="5">Lytic polysaccharide monooxygenase (LMPO) that depolymerizes crystalline and amorphous polysaccharides via the oxidation of scissile alpha- or beta-(1-4)-glycosidic bonds, yielding C1 and/or C4 oxidation products. Catalysis by LPMOs requires the reduction of the active-site copper from Cu(II) to Cu(I) by a reducing agent and H(2)O(2) or O(2) as a cosubstrate.</text>
</comment>
<reference evidence="9 10" key="1">
    <citation type="submission" date="2022-12" db="EMBL/GenBank/DDBJ databases">
        <title>Genomic features and morphological characterization of a novel Knufia sp. strain isolated from spacecraft assembly facility.</title>
        <authorList>
            <person name="Teixeira M."/>
            <person name="Chander A.M."/>
            <person name="Stajich J.E."/>
            <person name="Venkateswaran K."/>
        </authorList>
    </citation>
    <scope>NUCLEOTIDE SEQUENCE [LARGE SCALE GENOMIC DNA]</scope>
    <source>
        <strain evidence="9 10">FJI-L2-BK-P2</strain>
    </source>
</reference>
<dbReference type="AlphaFoldDB" id="A0AAN8EQ06"/>
<evidence type="ECO:0000313" key="10">
    <source>
        <dbReference type="Proteomes" id="UP001316803"/>
    </source>
</evidence>
<dbReference type="Proteomes" id="UP001316803">
    <property type="component" value="Unassembled WGS sequence"/>
</dbReference>
<dbReference type="CDD" id="cd21175">
    <property type="entry name" value="LPMO_AA9"/>
    <property type="match status" value="1"/>
</dbReference>
<dbReference type="GO" id="GO:0008810">
    <property type="term" value="F:cellulase activity"/>
    <property type="evidence" value="ECO:0007669"/>
    <property type="project" value="UniProtKB-UniRule"/>
</dbReference>
<sequence>MHPLIITSVLLTGAHLASGHTRFTTLHVNGKSQGDGICIRQDSNPGTTTNYVPSITGPEMACGIGGDITVPDTCPVVAGDQISLEHRMWPDGSQPGAIDVSHKGNTAVYMKKVSSNADEVTGNGWFKIYWDGYDAATGLWRTDSMNANDGLVTTSIPSVLAAGEYLVRSEVLALQNVGEPQMYIGCAQVQVSGSGTATPSNTVAIPGYIDMSTPAMQVNIYESFTFEEDGPVKYGSGGSNSPSNSTAPVSSSESATPASSAEQATTAASAVAATKTSVAASTVSNTYGNDPSAAGSTGESWAGESASEDSLMDKNEDSDSDVDDGNSNDGEYANKYQWSSWGRWNNGRTRSRRSVAAMVKRQ</sequence>
<evidence type="ECO:0000256" key="7">
    <source>
        <dbReference type="SAM" id="SignalP"/>
    </source>
</evidence>
<evidence type="ECO:0000256" key="1">
    <source>
        <dbReference type="ARBA" id="ARBA00001973"/>
    </source>
</evidence>
<dbReference type="GO" id="GO:0005576">
    <property type="term" value="C:extracellular region"/>
    <property type="evidence" value="ECO:0007669"/>
    <property type="project" value="UniProtKB-SubCell"/>
</dbReference>
<keyword evidence="5" id="KW-0624">Polysaccharide degradation</keyword>
<evidence type="ECO:0000256" key="5">
    <source>
        <dbReference type="RuleBase" id="RU368122"/>
    </source>
</evidence>
<protein>
    <recommendedName>
        <fullName evidence="5">AA9 family lytic polysaccharide monooxygenase</fullName>
        <ecNumber evidence="5">1.14.99.56</ecNumber>
    </recommendedName>
    <alternativeName>
        <fullName evidence="5">Endo-beta-1,4-glucanase</fullName>
    </alternativeName>
    <alternativeName>
        <fullName evidence="5">Glycosyl hydrolase 61 family protein</fullName>
    </alternativeName>
</protein>
<dbReference type="PANTHER" id="PTHR33353:SF32">
    <property type="entry name" value="ENDO-BETA-1,4-GLUCANASE D"/>
    <property type="match status" value="1"/>
</dbReference>
<comment type="caution">
    <text evidence="9">The sequence shown here is derived from an EMBL/GenBank/DDBJ whole genome shotgun (WGS) entry which is preliminary data.</text>
</comment>
<evidence type="ECO:0000256" key="6">
    <source>
        <dbReference type="SAM" id="MobiDB-lite"/>
    </source>
</evidence>
<organism evidence="9 10">
    <name type="scientific">Knufia fluminis</name>
    <dbReference type="NCBI Taxonomy" id="191047"/>
    <lineage>
        <taxon>Eukaryota</taxon>
        <taxon>Fungi</taxon>
        <taxon>Dikarya</taxon>
        <taxon>Ascomycota</taxon>
        <taxon>Pezizomycotina</taxon>
        <taxon>Eurotiomycetes</taxon>
        <taxon>Chaetothyriomycetidae</taxon>
        <taxon>Chaetothyriales</taxon>
        <taxon>Trichomeriaceae</taxon>
        <taxon>Knufia</taxon>
    </lineage>
</organism>
<evidence type="ECO:0000259" key="8">
    <source>
        <dbReference type="Pfam" id="PF03443"/>
    </source>
</evidence>
<proteinExistence type="predicted"/>
<keyword evidence="7" id="KW-0732">Signal</keyword>
<evidence type="ECO:0000256" key="4">
    <source>
        <dbReference type="ARBA" id="ARBA00023157"/>
    </source>
</evidence>
<keyword evidence="4 5" id="KW-1015">Disulfide bond</keyword>
<dbReference type="InterPro" id="IPR005103">
    <property type="entry name" value="AA9_LPMO"/>
</dbReference>
<evidence type="ECO:0000256" key="2">
    <source>
        <dbReference type="ARBA" id="ARBA00004613"/>
    </source>
</evidence>
<comment type="subcellular location">
    <subcellularLocation>
        <location evidence="2 5">Secreted</location>
    </subcellularLocation>
</comment>
<keyword evidence="5" id="KW-0119">Carbohydrate metabolism</keyword>
<dbReference type="EC" id="1.14.99.56" evidence="5"/>
<feature type="chain" id="PRO_5042851041" description="AA9 family lytic polysaccharide monooxygenase" evidence="7">
    <location>
        <begin position="20"/>
        <end position="362"/>
    </location>
</feature>
<dbReference type="EMBL" id="JAKLMC020000011">
    <property type="protein sequence ID" value="KAK5953505.1"/>
    <property type="molecule type" value="Genomic_DNA"/>
</dbReference>
<keyword evidence="10" id="KW-1185">Reference proteome</keyword>
<dbReference type="InterPro" id="IPR049892">
    <property type="entry name" value="AA9"/>
</dbReference>
<dbReference type="GO" id="GO:0030245">
    <property type="term" value="P:cellulose catabolic process"/>
    <property type="evidence" value="ECO:0007669"/>
    <property type="project" value="UniProtKB-UniRule"/>
</dbReference>
<feature type="compositionally biased region" description="Low complexity" evidence="6">
    <location>
        <begin position="239"/>
        <end position="262"/>
    </location>
</feature>
<feature type="domain" description="Auxiliary Activity family 9 catalytic" evidence="8">
    <location>
        <begin position="20"/>
        <end position="223"/>
    </location>
</feature>
<comment type="cofactor">
    <cofactor evidence="1">
        <name>Cu(2+)</name>
        <dbReference type="ChEBI" id="CHEBI:29036"/>
    </cofactor>
</comment>
<evidence type="ECO:0000256" key="3">
    <source>
        <dbReference type="ARBA" id="ARBA00022525"/>
    </source>
</evidence>
<keyword evidence="3 5" id="KW-0964">Secreted</keyword>
<dbReference type="Pfam" id="PF03443">
    <property type="entry name" value="AA9"/>
    <property type="match status" value="1"/>
</dbReference>
<feature type="compositionally biased region" description="Polar residues" evidence="6">
    <location>
        <begin position="336"/>
        <end position="348"/>
    </location>
</feature>
<dbReference type="PANTHER" id="PTHR33353">
    <property type="entry name" value="PUTATIVE (AFU_ORTHOLOGUE AFUA_1G12560)-RELATED"/>
    <property type="match status" value="1"/>
</dbReference>
<comment type="domain">
    <text evidence="5">Has a modular structure: an endo-beta-1,4-glucanase catalytic module at the N-terminus, a linker rich in serines and threonines, and a C-terminal carbohydrate-binding module (CBM).</text>
</comment>
<dbReference type="GO" id="GO:0030248">
    <property type="term" value="F:cellulose binding"/>
    <property type="evidence" value="ECO:0007669"/>
    <property type="project" value="UniProtKB-UniRule"/>
</dbReference>
<feature type="region of interest" description="Disordered" evidence="6">
    <location>
        <begin position="232"/>
        <end position="262"/>
    </location>
</feature>
<dbReference type="Gene3D" id="2.70.50.70">
    <property type="match status" value="1"/>
</dbReference>
<keyword evidence="5" id="KW-0136">Cellulose degradation</keyword>
<evidence type="ECO:0000313" key="9">
    <source>
        <dbReference type="EMBL" id="KAK5953505.1"/>
    </source>
</evidence>
<accession>A0AAN8EQ06</accession>
<gene>
    <name evidence="9" type="ORF">OHC33_005449</name>
</gene>
<feature type="region of interest" description="Disordered" evidence="6">
    <location>
        <begin position="283"/>
        <end position="362"/>
    </location>
</feature>